<evidence type="ECO:0000313" key="2">
    <source>
        <dbReference type="Proteomes" id="UP000502409"/>
    </source>
</evidence>
<reference evidence="1 2" key="1">
    <citation type="submission" date="2020-04" db="EMBL/GenBank/DDBJ databases">
        <authorList>
            <person name="Angtuaco S.E."/>
            <person name="Chung R.C."/>
            <person name="Hung A.H."/>
            <person name="Eghdamian A."/>
            <person name="Zhu L."/>
            <person name="Shaffer C.D."/>
            <person name="Weston-Hafer K.A."/>
            <person name="Garlena R.A."/>
            <person name="Russell D.A."/>
            <person name="Pope W.H."/>
            <person name="Jacobs-Sera D."/>
            <person name="Hatfull G.F."/>
        </authorList>
    </citation>
    <scope>NUCLEOTIDE SEQUENCE [LARGE SCALE GENOMIC DNA]</scope>
</reference>
<evidence type="ECO:0000313" key="1">
    <source>
        <dbReference type="EMBL" id="QJD50952.1"/>
    </source>
</evidence>
<name>A0A6M3T0Z0_9CAUD</name>
<gene>
    <name evidence="1" type="primary">244</name>
    <name evidence="1" type="ORF">SEA_BMOC_244</name>
</gene>
<accession>A0A6M3T0Z0</accession>
<organism evidence="1 2">
    <name type="scientific">Streptomyces phage Bmoc</name>
    <dbReference type="NCBI Taxonomy" id="2725629"/>
    <lineage>
        <taxon>Viruses</taxon>
        <taxon>Duplodnaviria</taxon>
        <taxon>Heunggongvirae</taxon>
        <taxon>Uroviricota</taxon>
        <taxon>Caudoviricetes</taxon>
        <taxon>Stanwilliamsviridae</taxon>
        <taxon>Boydwoodruffvirinae</taxon>
        <taxon>Samistivirus</taxon>
        <taxon>Samistivirus bmoc</taxon>
    </lineage>
</organism>
<dbReference type="EMBL" id="MT310865">
    <property type="protein sequence ID" value="QJD50952.1"/>
    <property type="molecule type" value="Genomic_DNA"/>
</dbReference>
<dbReference type="RefSeq" id="YP_010107603.1">
    <property type="nucleotide sequence ID" value="NC_055842.1"/>
</dbReference>
<sequence>MEEREAFVLTPSSAIVDSPEEAIRVLNISVSLLSAIVQDLLLTFEDGIDDDTIDAIGIVKQSTEGVNMYLERLGLWNSKD</sequence>
<keyword evidence="2" id="KW-1185">Reference proteome</keyword>
<dbReference type="KEGG" id="vg:65125746"/>
<proteinExistence type="predicted"/>
<dbReference type="Proteomes" id="UP000502409">
    <property type="component" value="Genome"/>
</dbReference>
<protein>
    <submittedName>
        <fullName evidence="1">Uncharacterized protein</fullName>
    </submittedName>
</protein>
<dbReference type="GeneID" id="65125746"/>